<gene>
    <name evidence="1" type="ORF">CPLFYP93_02462</name>
</gene>
<reference evidence="1" key="1">
    <citation type="submission" date="2019-11" db="EMBL/GenBank/DDBJ databases">
        <authorList>
            <person name="Feng L."/>
        </authorList>
    </citation>
    <scope>NUCLEOTIDE SEQUENCE</scope>
    <source>
        <strain evidence="1">CParaputrificumLFYP93</strain>
    </source>
</reference>
<protein>
    <submittedName>
        <fullName evidence="1">Uncharacterized protein</fullName>
    </submittedName>
</protein>
<evidence type="ECO:0000313" key="1">
    <source>
        <dbReference type="EMBL" id="VYU49000.1"/>
    </source>
</evidence>
<dbReference type="AlphaFoldDB" id="A0A6N3FAI8"/>
<dbReference type="RefSeq" id="WP_156561826.1">
    <property type="nucleotide sequence ID" value="NZ_CACRTV010000057.1"/>
</dbReference>
<accession>A0A6N3FAI8</accession>
<organism evidence="1">
    <name type="scientific">Clostridium paraputrificum</name>
    <dbReference type="NCBI Taxonomy" id="29363"/>
    <lineage>
        <taxon>Bacteria</taxon>
        <taxon>Bacillati</taxon>
        <taxon>Bacillota</taxon>
        <taxon>Clostridia</taxon>
        <taxon>Eubacteriales</taxon>
        <taxon>Clostridiaceae</taxon>
        <taxon>Clostridium</taxon>
    </lineage>
</organism>
<sequence length="91" mass="10576">MLDKDIVWVKLSYPDKSVRLFRGTTGIGIIKRILGTLPNVDYFEDDGRLKSTYIFDVENRIFVDSEGLTVEVSRMKPELERKIDKFANCFI</sequence>
<name>A0A6N3FAI8_9CLOT</name>
<dbReference type="EMBL" id="CACRTV010000057">
    <property type="protein sequence ID" value="VYU49000.1"/>
    <property type="molecule type" value="Genomic_DNA"/>
</dbReference>
<proteinExistence type="predicted"/>